<protein>
    <submittedName>
        <fullName evidence="1">Uncharacterized protein</fullName>
    </submittedName>
</protein>
<sequence>MCMDGIDACFAGLPLFGELPSGWRRLELDYEMEASPRNLMLVPPICTATVYYSGRAVVPVEYLKKRVREIVRANPWLGGRLRKGFGRPFLAIPKSPMEDHFVECKDALSINPGMCFRDLVGHVQMSSATLKCGLACLNRNEQLFRVAVLPAQPDHFLLVVSLNHTIGDGFTFYKLCGMLDSAASVVGMNPCRQVGFAKLATQHVGPEHFNWLTSCPTVLGSLRSFCLWHPPAPQARLVDRKKILELRPESSVDVSTNDILTSHLLLKSRFGYGYMSINLRNRGLGPSDSNAGNYIHRVHLAPPDFSHPAGIRKSIAGSVFCGQNKPPGVCESICLRHGLVSNWSKFFQEVSLPDCSHVSHMPILPHPLPGFGLILIFKPNRDQLAVYYTMRHKEAFQDALILKFTLEPTDDIGKSLQQARSGVGRFEVPGQPMYILRPGATEDQGWLWIMGLPEDLVRRIKKSLQRAEELQANLGGSSKVIFGSFLEMWNSVSKLARTGSNKKSRKHSGPSLALAYLDQLLRPQEVAPRLTLASFWHSNEVVQHVDRGDVKGWIVLVGDAACGKPFYLGSNLNGHFQDAMTLLSAPWTQWPHKQGGESPMREAPFKRYQSEYWKRISESQGFRPAKA</sequence>
<gene>
    <name evidence="1" type="ORF">CCMP2556_LOCUS26840</name>
</gene>
<accession>A0ABP0MTL0</accession>
<dbReference type="EMBL" id="CAXAMN010018891">
    <property type="protein sequence ID" value="CAK9053375.1"/>
    <property type="molecule type" value="Genomic_DNA"/>
</dbReference>
<proteinExistence type="predicted"/>
<evidence type="ECO:0000313" key="1">
    <source>
        <dbReference type="EMBL" id="CAK9053375.1"/>
    </source>
</evidence>
<evidence type="ECO:0000313" key="2">
    <source>
        <dbReference type="Proteomes" id="UP001642484"/>
    </source>
</evidence>
<dbReference type="Proteomes" id="UP001642484">
    <property type="component" value="Unassembled WGS sequence"/>
</dbReference>
<organism evidence="1 2">
    <name type="scientific">Durusdinium trenchii</name>
    <dbReference type="NCBI Taxonomy" id="1381693"/>
    <lineage>
        <taxon>Eukaryota</taxon>
        <taxon>Sar</taxon>
        <taxon>Alveolata</taxon>
        <taxon>Dinophyceae</taxon>
        <taxon>Suessiales</taxon>
        <taxon>Symbiodiniaceae</taxon>
        <taxon>Durusdinium</taxon>
    </lineage>
</organism>
<reference evidence="1 2" key="1">
    <citation type="submission" date="2024-02" db="EMBL/GenBank/DDBJ databases">
        <authorList>
            <person name="Chen Y."/>
            <person name="Shah S."/>
            <person name="Dougan E. K."/>
            <person name="Thang M."/>
            <person name="Chan C."/>
        </authorList>
    </citation>
    <scope>NUCLEOTIDE SEQUENCE [LARGE SCALE GENOMIC DNA]</scope>
</reference>
<name>A0ABP0MTL0_9DINO</name>
<keyword evidence="2" id="KW-1185">Reference proteome</keyword>
<comment type="caution">
    <text evidence="1">The sequence shown here is derived from an EMBL/GenBank/DDBJ whole genome shotgun (WGS) entry which is preliminary data.</text>
</comment>